<dbReference type="OrthoDB" id="372487at2759"/>
<keyword evidence="3" id="KW-0269">Exonuclease</keyword>
<feature type="domain" description="Xrn1 N-terminal" evidence="6">
    <location>
        <begin position="24"/>
        <end position="109"/>
    </location>
</feature>
<dbReference type="AlphaFoldDB" id="A0A9N8ZW84"/>
<comment type="similarity">
    <text evidence="4">Belongs to the 5'-3' exonuclease family.</text>
</comment>
<proteinExistence type="inferred from homology"/>
<evidence type="ECO:0000256" key="4">
    <source>
        <dbReference type="ARBA" id="ARBA00038299"/>
    </source>
</evidence>
<dbReference type="GO" id="GO:0004534">
    <property type="term" value="F:5'-3' RNA exonuclease activity"/>
    <property type="evidence" value="ECO:0007669"/>
    <property type="project" value="UniProtKB-ARBA"/>
</dbReference>
<feature type="region of interest" description="Disordered" evidence="5">
    <location>
        <begin position="261"/>
        <end position="280"/>
    </location>
</feature>
<feature type="region of interest" description="Disordered" evidence="5">
    <location>
        <begin position="1"/>
        <end position="27"/>
    </location>
</feature>
<evidence type="ECO:0000259" key="7">
    <source>
        <dbReference type="Pfam" id="PF17846"/>
    </source>
</evidence>
<keyword evidence="1" id="KW-0540">Nuclease</keyword>
<feature type="domain" description="Xrn1 helical" evidence="7">
    <location>
        <begin position="150"/>
        <end position="269"/>
    </location>
</feature>
<evidence type="ECO:0000256" key="5">
    <source>
        <dbReference type="SAM" id="MobiDB-lite"/>
    </source>
</evidence>
<dbReference type="InterPro" id="IPR004859">
    <property type="entry name" value="Xrn1_N"/>
</dbReference>
<evidence type="ECO:0000259" key="6">
    <source>
        <dbReference type="Pfam" id="PF03159"/>
    </source>
</evidence>
<dbReference type="Pfam" id="PF17846">
    <property type="entry name" value="XRN_M"/>
    <property type="match status" value="1"/>
</dbReference>
<evidence type="ECO:0000256" key="3">
    <source>
        <dbReference type="ARBA" id="ARBA00022839"/>
    </source>
</evidence>
<name>A0A9N8ZW84_9GLOM</name>
<organism evidence="8 9">
    <name type="scientific">Racocetra fulgida</name>
    <dbReference type="NCBI Taxonomy" id="60492"/>
    <lineage>
        <taxon>Eukaryota</taxon>
        <taxon>Fungi</taxon>
        <taxon>Fungi incertae sedis</taxon>
        <taxon>Mucoromycota</taxon>
        <taxon>Glomeromycotina</taxon>
        <taxon>Glomeromycetes</taxon>
        <taxon>Diversisporales</taxon>
        <taxon>Gigasporaceae</taxon>
        <taxon>Racocetra</taxon>
    </lineage>
</organism>
<keyword evidence="9" id="KW-1185">Reference proteome</keyword>
<reference evidence="8" key="1">
    <citation type="submission" date="2021-06" db="EMBL/GenBank/DDBJ databases">
        <authorList>
            <person name="Kallberg Y."/>
            <person name="Tangrot J."/>
            <person name="Rosling A."/>
        </authorList>
    </citation>
    <scope>NUCLEOTIDE SEQUENCE</scope>
    <source>
        <strain evidence="8">IN212</strain>
    </source>
</reference>
<comment type="caution">
    <text evidence="8">The sequence shown here is derived from an EMBL/GenBank/DDBJ whole genome shotgun (WGS) entry which is preliminary data.</text>
</comment>
<sequence>VAPRAKMNEQRKRRFENANANDKFDRSSVTPDLSEHIKEFISNKVQTDGDWGTKKIIFSGHDVPGEGEYKILEFIRHSELDSLKHLIFGKDSDIILLGLLQYKKNIKVICTDKITSKPKEFEIKALPILREELEKEFKKLWDVNPRPPFKFNIGSIIKDFVLLTFFVGNDFITGLHNFNIKYKGLDLAIRIYKEVLKDCDSYINNEGILNIKVLEKIFAKLSIIEKYEHNGNYFELYKKIQEKSTKVTKKNETEFQKWKSNYYQNHDRENSKAEQNQYKV</sequence>
<dbReference type="Pfam" id="PF03159">
    <property type="entry name" value="XRN_N"/>
    <property type="match status" value="1"/>
</dbReference>
<dbReference type="EMBL" id="CAJVPZ010002318">
    <property type="protein sequence ID" value="CAG8510392.1"/>
    <property type="molecule type" value="Genomic_DNA"/>
</dbReference>
<protein>
    <submittedName>
        <fullName evidence="8">2339_t:CDS:1</fullName>
    </submittedName>
</protein>
<evidence type="ECO:0000313" key="9">
    <source>
        <dbReference type="Proteomes" id="UP000789396"/>
    </source>
</evidence>
<dbReference type="GO" id="GO:0000956">
    <property type="term" value="P:nuclear-transcribed mRNA catabolic process"/>
    <property type="evidence" value="ECO:0007669"/>
    <property type="project" value="TreeGrafter"/>
</dbReference>
<dbReference type="Proteomes" id="UP000789396">
    <property type="component" value="Unassembled WGS sequence"/>
</dbReference>
<dbReference type="GO" id="GO:0003723">
    <property type="term" value="F:RNA binding"/>
    <property type="evidence" value="ECO:0007669"/>
    <property type="project" value="TreeGrafter"/>
</dbReference>
<dbReference type="InterPro" id="IPR027073">
    <property type="entry name" value="5_3_exoribonuclease"/>
</dbReference>
<keyword evidence="2" id="KW-0378">Hydrolase</keyword>
<dbReference type="GO" id="GO:0005634">
    <property type="term" value="C:nucleus"/>
    <property type="evidence" value="ECO:0007669"/>
    <property type="project" value="TreeGrafter"/>
</dbReference>
<evidence type="ECO:0000256" key="1">
    <source>
        <dbReference type="ARBA" id="ARBA00022722"/>
    </source>
</evidence>
<dbReference type="PANTHER" id="PTHR12341">
    <property type="entry name" value="5'-&gt;3' EXORIBONUCLEASE"/>
    <property type="match status" value="1"/>
</dbReference>
<feature type="compositionally biased region" description="Basic and acidic residues" evidence="5">
    <location>
        <begin position="1"/>
        <end position="10"/>
    </location>
</feature>
<dbReference type="GO" id="GO:0016075">
    <property type="term" value="P:rRNA catabolic process"/>
    <property type="evidence" value="ECO:0007669"/>
    <property type="project" value="TreeGrafter"/>
</dbReference>
<dbReference type="PANTHER" id="PTHR12341:SF7">
    <property type="entry name" value="5'-3' EXORIBONUCLEASE 1"/>
    <property type="match status" value="1"/>
</dbReference>
<feature type="non-terminal residue" evidence="8">
    <location>
        <position position="1"/>
    </location>
</feature>
<dbReference type="InterPro" id="IPR041412">
    <property type="entry name" value="Xrn1_helical"/>
</dbReference>
<dbReference type="Gene3D" id="3.40.50.12390">
    <property type="match status" value="1"/>
</dbReference>
<evidence type="ECO:0000256" key="2">
    <source>
        <dbReference type="ARBA" id="ARBA00022801"/>
    </source>
</evidence>
<gene>
    <name evidence="8" type="ORF">RFULGI_LOCUS2869</name>
</gene>
<evidence type="ECO:0000313" key="8">
    <source>
        <dbReference type="EMBL" id="CAG8510392.1"/>
    </source>
</evidence>
<accession>A0A9N8ZW84</accession>